<comment type="similarity">
    <text evidence="16">Belongs to the transpeptidase family. FtsI subfamily.</text>
</comment>
<dbReference type="Gene3D" id="3.40.710.10">
    <property type="entry name" value="DD-peptidase/beta-lactamase superfamily"/>
    <property type="match status" value="1"/>
</dbReference>
<feature type="domain" description="Penicillin-binding protein transpeptidase" evidence="17">
    <location>
        <begin position="264"/>
        <end position="559"/>
    </location>
</feature>
<dbReference type="EC" id="3.4.16.4" evidence="16"/>
<evidence type="ECO:0000256" key="14">
    <source>
        <dbReference type="ARBA" id="ARBA00023306"/>
    </source>
</evidence>
<proteinExistence type="inferred from homology"/>
<evidence type="ECO:0000256" key="11">
    <source>
        <dbReference type="ARBA" id="ARBA00022989"/>
    </source>
</evidence>
<dbReference type="Pfam" id="PF03717">
    <property type="entry name" value="PBP_dimer"/>
    <property type="match status" value="1"/>
</dbReference>
<keyword evidence="15 16" id="KW-0961">Cell wall biogenesis/degradation</keyword>
<accession>A0ABR7A876</accession>
<evidence type="ECO:0000256" key="9">
    <source>
        <dbReference type="ARBA" id="ARBA00022960"/>
    </source>
</evidence>
<dbReference type="EMBL" id="JACOGD010000008">
    <property type="protein sequence ID" value="MBC3933067.1"/>
    <property type="molecule type" value="Genomic_DNA"/>
</dbReference>
<keyword evidence="5 16" id="KW-0121">Carboxypeptidase</keyword>
<dbReference type="InterPro" id="IPR050515">
    <property type="entry name" value="Beta-lactam/transpept"/>
</dbReference>
<dbReference type="PANTHER" id="PTHR30627:SF1">
    <property type="entry name" value="PEPTIDOGLYCAN D,D-TRANSPEPTIDASE FTSI"/>
    <property type="match status" value="1"/>
</dbReference>
<evidence type="ECO:0000256" key="10">
    <source>
        <dbReference type="ARBA" id="ARBA00022984"/>
    </source>
</evidence>
<keyword evidence="2 16" id="KW-1003">Cell membrane</keyword>
<dbReference type="PANTHER" id="PTHR30627">
    <property type="entry name" value="PEPTIDOGLYCAN D,D-TRANSPEPTIDASE"/>
    <property type="match status" value="1"/>
</dbReference>
<dbReference type="Proteomes" id="UP000654304">
    <property type="component" value="Unassembled WGS sequence"/>
</dbReference>
<keyword evidence="13 16" id="KW-0717">Septation</keyword>
<evidence type="ECO:0000313" key="20">
    <source>
        <dbReference type="Proteomes" id="UP000654304"/>
    </source>
</evidence>
<evidence type="ECO:0000256" key="7">
    <source>
        <dbReference type="ARBA" id="ARBA00022692"/>
    </source>
</evidence>
<evidence type="ECO:0000256" key="8">
    <source>
        <dbReference type="ARBA" id="ARBA00022801"/>
    </source>
</evidence>
<feature type="active site" description="Acyl-ester intermediate" evidence="16">
    <location>
        <position position="311"/>
    </location>
</feature>
<dbReference type="Gene3D" id="3.90.1310.10">
    <property type="entry name" value="Penicillin-binding protein 2a (Domain 2)"/>
    <property type="match status" value="1"/>
</dbReference>
<evidence type="ECO:0000259" key="17">
    <source>
        <dbReference type="Pfam" id="PF00905"/>
    </source>
</evidence>
<keyword evidence="10 16" id="KW-0573">Peptidoglycan synthesis</keyword>
<keyword evidence="14 16" id="KW-0131">Cell cycle</keyword>
<feature type="domain" description="Penicillin-binding protein dimerisation" evidence="18">
    <location>
        <begin position="76"/>
        <end position="224"/>
    </location>
</feature>
<keyword evidence="9 16" id="KW-0133">Cell shape</keyword>
<dbReference type="InterPro" id="IPR005311">
    <property type="entry name" value="PBP_dimer"/>
</dbReference>
<dbReference type="SUPFAM" id="SSF56601">
    <property type="entry name" value="beta-lactamase/transpeptidase-like"/>
    <property type="match status" value="1"/>
</dbReference>
<evidence type="ECO:0000259" key="18">
    <source>
        <dbReference type="Pfam" id="PF03717"/>
    </source>
</evidence>
<feature type="transmembrane region" description="Helical" evidence="16">
    <location>
        <begin position="35"/>
        <end position="54"/>
    </location>
</feature>
<evidence type="ECO:0000256" key="4">
    <source>
        <dbReference type="ARBA" id="ARBA00022618"/>
    </source>
</evidence>
<evidence type="ECO:0000256" key="3">
    <source>
        <dbReference type="ARBA" id="ARBA00022519"/>
    </source>
</evidence>
<evidence type="ECO:0000256" key="5">
    <source>
        <dbReference type="ARBA" id="ARBA00022645"/>
    </source>
</evidence>
<keyword evidence="7 16" id="KW-0812">Transmembrane</keyword>
<protein>
    <recommendedName>
        <fullName evidence="16">Peptidoglycan D,D-transpeptidase FtsI</fullName>
        <ecNumber evidence="16">3.4.16.4</ecNumber>
    </recommendedName>
    <alternativeName>
        <fullName evidence="16">Penicillin-binding protein 3</fullName>
        <shortName evidence="16">PBP-3</shortName>
    </alternativeName>
</protein>
<evidence type="ECO:0000256" key="1">
    <source>
        <dbReference type="ARBA" id="ARBA00004370"/>
    </source>
</evidence>
<dbReference type="RefSeq" id="WP_186904653.1">
    <property type="nucleotide sequence ID" value="NZ_JACOGD010000008.1"/>
</dbReference>
<evidence type="ECO:0000256" key="12">
    <source>
        <dbReference type="ARBA" id="ARBA00023136"/>
    </source>
</evidence>
<reference evidence="19 20" key="1">
    <citation type="submission" date="2020-08" db="EMBL/GenBank/DDBJ databases">
        <title>Novel species isolated from subtropical streams in China.</title>
        <authorList>
            <person name="Lu H."/>
        </authorList>
    </citation>
    <scope>NUCLEOTIDE SEQUENCE [LARGE SCALE GENOMIC DNA]</scope>
    <source>
        <strain evidence="19 20">CY22W</strain>
    </source>
</reference>
<dbReference type="SUPFAM" id="SSF56519">
    <property type="entry name" value="Penicillin binding protein dimerisation domain"/>
    <property type="match status" value="1"/>
</dbReference>
<evidence type="ECO:0000313" key="19">
    <source>
        <dbReference type="EMBL" id="MBC3933067.1"/>
    </source>
</evidence>
<evidence type="ECO:0000256" key="13">
    <source>
        <dbReference type="ARBA" id="ARBA00023210"/>
    </source>
</evidence>
<keyword evidence="11 16" id="KW-1133">Transmembrane helix</keyword>
<dbReference type="Gene3D" id="3.30.450.330">
    <property type="match status" value="1"/>
</dbReference>
<dbReference type="InterPro" id="IPR037532">
    <property type="entry name" value="FtsI_transpept"/>
</dbReference>
<evidence type="ECO:0000256" key="6">
    <source>
        <dbReference type="ARBA" id="ARBA00022670"/>
    </source>
</evidence>
<evidence type="ECO:0000256" key="2">
    <source>
        <dbReference type="ARBA" id="ARBA00022475"/>
    </source>
</evidence>
<name>A0ABR7A876_9BURK</name>
<comment type="pathway">
    <text evidence="16">Cell wall biogenesis; peptidoglycan biosynthesis.</text>
</comment>
<keyword evidence="3 16" id="KW-0997">Cell inner membrane</keyword>
<sequence>MSRGRNMSRTAASRGVAYASNPLLEVKLPTWRSRLVLFLLFSAFFALIARALFLQVKSTDFLQKQGASRYTRNIELPATRGKITDRNGQVLASSVPVRAIWADPEDVRAAPAEKLSQLASLLEMSEPDLRKKLDSDRQLVYLKRQVEMPVAEKILALGIPGIEARKEYKRYYPEGEVMAHVVGFTSVEDIGQEGIELASEKNLAGKPGSRRVIKDRLGRIVEDIQAIREPHDGKELTLSIDSKIQYIAFTHLKEAVEKHKAKAGGAVVIDVQTGEVLALVNLPTYNPNDRSVLTGAQLRNRVLTDTFEPGSTMKPFPVAWALETGRVTPDTIIETAPGVMKIGPETIHDAHKQGSLTVSQVIQKSSNIGTVKMALQMPPKEMWELFTTVGFGQQPKIGFPGAVAGRLRNHKNWRPIEQATMSYGHGVSVSLIQMARAYTIFARNGDLIPLTFEKTSEMPHGQRVISEKTAQQMRLMMESVTEPGGTAPRARIAGYRVAGKTGTAHKLEGGRYVKKYIGDFVGFAPVSRPRVIVAVMIDEPTIGGYYGGIVAAPVFAAITANVLRSMNVPPDSSVTSIIPDNSVQESM</sequence>
<keyword evidence="8 16" id="KW-0378">Hydrolase</keyword>
<evidence type="ECO:0000256" key="16">
    <source>
        <dbReference type="HAMAP-Rule" id="MF_02080"/>
    </source>
</evidence>
<organism evidence="19 20">
    <name type="scientific">Undibacterium curvum</name>
    <dbReference type="NCBI Taxonomy" id="2762294"/>
    <lineage>
        <taxon>Bacteria</taxon>
        <taxon>Pseudomonadati</taxon>
        <taxon>Pseudomonadota</taxon>
        <taxon>Betaproteobacteria</taxon>
        <taxon>Burkholderiales</taxon>
        <taxon>Oxalobacteraceae</taxon>
        <taxon>Undibacterium</taxon>
    </lineage>
</organism>
<evidence type="ECO:0000256" key="15">
    <source>
        <dbReference type="ARBA" id="ARBA00023316"/>
    </source>
</evidence>
<comment type="catalytic activity">
    <reaction evidence="16">
        <text>Preferential cleavage: (Ac)2-L-Lys-D-Ala-|-D-Ala. Also transpeptidation of peptidyl-alanyl moieties that are N-acyl substituents of D-alanine.</text>
        <dbReference type="EC" id="3.4.16.4"/>
    </reaction>
</comment>
<comment type="caution">
    <text evidence="19">The sequence shown here is derived from an EMBL/GenBank/DDBJ whole genome shotgun (WGS) entry which is preliminary data.</text>
</comment>
<dbReference type="Pfam" id="PF00905">
    <property type="entry name" value="Transpeptidase"/>
    <property type="match status" value="1"/>
</dbReference>
<gene>
    <name evidence="16" type="primary">ftsI</name>
    <name evidence="19" type="ORF">H8K43_15415</name>
</gene>
<keyword evidence="12 16" id="KW-0472">Membrane</keyword>
<keyword evidence="4 16" id="KW-0132">Cell division</keyword>
<keyword evidence="6 16" id="KW-0645">Protease</keyword>
<dbReference type="InterPro" id="IPR012338">
    <property type="entry name" value="Beta-lactam/transpept-like"/>
</dbReference>
<dbReference type="HAMAP" id="MF_02080">
    <property type="entry name" value="FtsI_transpept"/>
    <property type="match status" value="1"/>
</dbReference>
<comment type="subcellular location">
    <subcellularLocation>
        <location evidence="16">Cell inner membrane</location>
        <topology evidence="16">Single-pass membrane protein</topology>
    </subcellularLocation>
    <subcellularLocation>
        <location evidence="1">Membrane</location>
    </subcellularLocation>
</comment>
<comment type="function">
    <text evidence="16">Catalyzes cross-linking of the peptidoglycan cell wall at the division septum.</text>
</comment>
<dbReference type="InterPro" id="IPR001460">
    <property type="entry name" value="PCN-bd_Tpept"/>
</dbReference>
<dbReference type="InterPro" id="IPR036138">
    <property type="entry name" value="PBP_dimer_sf"/>
</dbReference>
<keyword evidence="20" id="KW-1185">Reference proteome</keyword>